<reference evidence="1" key="1">
    <citation type="submission" date="2023-04" db="EMBL/GenBank/DDBJ databases">
        <title>Ambrosiozyma monospora NBRC 10751.</title>
        <authorList>
            <person name="Ichikawa N."/>
            <person name="Sato H."/>
            <person name="Tonouchi N."/>
        </authorList>
    </citation>
    <scope>NUCLEOTIDE SEQUENCE</scope>
    <source>
        <strain evidence="1">NBRC 10751</strain>
    </source>
</reference>
<evidence type="ECO:0000313" key="2">
    <source>
        <dbReference type="Proteomes" id="UP001165064"/>
    </source>
</evidence>
<keyword evidence="2" id="KW-1185">Reference proteome</keyword>
<gene>
    <name evidence="1" type="ORF">Amon02_001301300</name>
</gene>
<evidence type="ECO:0000313" key="1">
    <source>
        <dbReference type="EMBL" id="GMF07693.1"/>
    </source>
</evidence>
<dbReference type="Proteomes" id="UP001165064">
    <property type="component" value="Unassembled WGS sequence"/>
</dbReference>
<protein>
    <submittedName>
        <fullName evidence="1">Unnamed protein product</fullName>
    </submittedName>
</protein>
<proteinExistence type="predicted"/>
<dbReference type="EMBL" id="BSXS01016405">
    <property type="protein sequence ID" value="GMF07693.1"/>
    <property type="molecule type" value="Genomic_DNA"/>
</dbReference>
<comment type="caution">
    <text evidence="1">The sequence shown here is derived from an EMBL/GenBank/DDBJ whole genome shotgun (WGS) entry which is preliminary data.</text>
</comment>
<name>A0ACB5UCN8_AMBMO</name>
<accession>A0ACB5UCN8</accession>
<sequence length="139" mass="16502">MPTPTPLSIPNQLKISRHDNIYLSGLTAAIQNKDVQLAQRIWIERGKYRKTASFQKLSSSKQDFMDFKMARQILCCFVECGYLQDAFRLVLSSKKRFVWSYYHLKSLLMLCERSGQLVYKERLFEVINESKRKQRRIMK</sequence>
<organism evidence="1 2">
    <name type="scientific">Ambrosiozyma monospora</name>
    <name type="common">Yeast</name>
    <name type="synonym">Endomycopsis monosporus</name>
    <dbReference type="NCBI Taxonomy" id="43982"/>
    <lineage>
        <taxon>Eukaryota</taxon>
        <taxon>Fungi</taxon>
        <taxon>Dikarya</taxon>
        <taxon>Ascomycota</taxon>
        <taxon>Saccharomycotina</taxon>
        <taxon>Pichiomycetes</taxon>
        <taxon>Pichiales</taxon>
        <taxon>Pichiaceae</taxon>
        <taxon>Ambrosiozyma</taxon>
    </lineage>
</organism>